<feature type="domain" description="Sulfatase N-terminal" evidence="5">
    <location>
        <begin position="15"/>
        <end position="352"/>
    </location>
</feature>
<dbReference type="EMBL" id="JAOQIO010000022">
    <property type="protein sequence ID" value="MCU6792332.1"/>
    <property type="molecule type" value="Genomic_DNA"/>
</dbReference>
<dbReference type="InterPro" id="IPR024607">
    <property type="entry name" value="Sulfatase_CS"/>
</dbReference>
<protein>
    <submittedName>
        <fullName evidence="6">Sulfatase-like hydrolase/transferase</fullName>
    </submittedName>
</protein>
<dbReference type="PROSITE" id="PS00149">
    <property type="entry name" value="SULFATASE_2"/>
    <property type="match status" value="1"/>
</dbReference>
<keyword evidence="4" id="KW-0106">Calcium</keyword>
<dbReference type="InterPro" id="IPR017850">
    <property type="entry name" value="Alkaline_phosphatase_core_sf"/>
</dbReference>
<evidence type="ECO:0000313" key="7">
    <source>
        <dbReference type="Proteomes" id="UP001652445"/>
    </source>
</evidence>
<sequence length="466" mass="52108">MKEKSIKKLSAKRTNVVFIIADDHRGEAIQAFGNETVQTPVLDSLVASGTSCRNMHIFGGLTGALCAPSRACVNTGIPIFRAMIGKDMMNREHSSVIRSDVRLMPQTMREAGYQTHAVGKWHNDKASFARSFEGGDKLYFHGMSEHTQVPVYDYDPTGAYPKEQEYIDTTFSTELFTDAAVNFIEDYREDRPFFLYVAYTAPHDPRTAPEPYASMYDKANIPLPPNFVREHPFDTGDMTCRDEKLAQWPREEGEIREHIADYYAMISHLDAQIGRVVEALKAKGIYDDTLIVYTADHGLAVGQHGLMGKQNVYEHSVRIPLIFRGPGVPEGKQELALASNIDIFPTVAGLCDVDLPEETEGISLCPIFAGESEGVRGIVCSVYRDVQRMVTDGRWKLIRYYRSPVTNAGTERIQLFDLLNDPWETQDLSTDPSNAVHIERLASGLASWMQACSDILQDKPVIPVTS</sequence>
<evidence type="ECO:0000256" key="1">
    <source>
        <dbReference type="ARBA" id="ARBA00008779"/>
    </source>
</evidence>
<dbReference type="PANTHER" id="PTHR42693:SF33">
    <property type="entry name" value="ARYLSULFATASE"/>
    <property type="match status" value="1"/>
</dbReference>
<reference evidence="6 7" key="1">
    <citation type="submission" date="2022-09" db="EMBL/GenBank/DDBJ databases">
        <authorList>
            <person name="Han X.L."/>
            <person name="Wang Q."/>
            <person name="Lu T."/>
        </authorList>
    </citation>
    <scope>NUCLEOTIDE SEQUENCE [LARGE SCALE GENOMIC DNA]</scope>
    <source>
        <strain evidence="6 7">WQ 127069</strain>
    </source>
</reference>
<evidence type="ECO:0000256" key="4">
    <source>
        <dbReference type="ARBA" id="ARBA00022837"/>
    </source>
</evidence>
<proteinExistence type="inferred from homology"/>
<evidence type="ECO:0000259" key="5">
    <source>
        <dbReference type="Pfam" id="PF00884"/>
    </source>
</evidence>
<evidence type="ECO:0000256" key="3">
    <source>
        <dbReference type="ARBA" id="ARBA00022801"/>
    </source>
</evidence>
<evidence type="ECO:0000313" key="6">
    <source>
        <dbReference type="EMBL" id="MCU6792332.1"/>
    </source>
</evidence>
<dbReference type="Gene3D" id="3.40.720.10">
    <property type="entry name" value="Alkaline Phosphatase, subunit A"/>
    <property type="match status" value="1"/>
</dbReference>
<gene>
    <name evidence="6" type="ORF">OB236_09350</name>
</gene>
<comment type="similarity">
    <text evidence="1">Belongs to the sulfatase family.</text>
</comment>
<accession>A0ABT2UCH4</accession>
<dbReference type="Pfam" id="PF00884">
    <property type="entry name" value="Sulfatase"/>
    <property type="match status" value="1"/>
</dbReference>
<dbReference type="PANTHER" id="PTHR42693">
    <property type="entry name" value="ARYLSULFATASE FAMILY MEMBER"/>
    <property type="match status" value="1"/>
</dbReference>
<dbReference type="SUPFAM" id="SSF53649">
    <property type="entry name" value="Alkaline phosphatase-like"/>
    <property type="match status" value="1"/>
</dbReference>
<dbReference type="InterPro" id="IPR000917">
    <property type="entry name" value="Sulfatase_N"/>
</dbReference>
<dbReference type="RefSeq" id="WP_262683720.1">
    <property type="nucleotide sequence ID" value="NZ_JAOQIO010000022.1"/>
</dbReference>
<keyword evidence="7" id="KW-1185">Reference proteome</keyword>
<dbReference type="Proteomes" id="UP001652445">
    <property type="component" value="Unassembled WGS sequence"/>
</dbReference>
<organism evidence="6 7">
    <name type="scientific">Paenibacillus baimaensis</name>
    <dbReference type="NCBI Taxonomy" id="2982185"/>
    <lineage>
        <taxon>Bacteria</taxon>
        <taxon>Bacillati</taxon>
        <taxon>Bacillota</taxon>
        <taxon>Bacilli</taxon>
        <taxon>Bacillales</taxon>
        <taxon>Paenibacillaceae</taxon>
        <taxon>Paenibacillus</taxon>
    </lineage>
</organism>
<comment type="caution">
    <text evidence="6">The sequence shown here is derived from an EMBL/GenBank/DDBJ whole genome shotgun (WGS) entry which is preliminary data.</text>
</comment>
<dbReference type="InterPro" id="IPR050738">
    <property type="entry name" value="Sulfatase"/>
</dbReference>
<dbReference type="CDD" id="cd16155">
    <property type="entry name" value="sulfatase_like"/>
    <property type="match status" value="1"/>
</dbReference>
<name>A0ABT2UCH4_9BACL</name>
<keyword evidence="3" id="KW-0378">Hydrolase</keyword>
<evidence type="ECO:0000256" key="2">
    <source>
        <dbReference type="ARBA" id="ARBA00022723"/>
    </source>
</evidence>
<keyword evidence="2" id="KW-0479">Metal-binding</keyword>